<feature type="transmembrane region" description="Helical" evidence="1">
    <location>
        <begin position="6"/>
        <end position="23"/>
    </location>
</feature>
<evidence type="ECO:0000313" key="5">
    <source>
        <dbReference type="Proteomes" id="UP001171299"/>
    </source>
</evidence>
<feature type="transmembrane region" description="Helical" evidence="1">
    <location>
        <begin position="195"/>
        <end position="212"/>
    </location>
</feature>
<keyword evidence="1" id="KW-0812">Transmembrane</keyword>
<protein>
    <submittedName>
        <fullName evidence="2">DUF554 domain-containing protein</fullName>
    </submittedName>
</protein>
<dbReference type="Pfam" id="PF04474">
    <property type="entry name" value="DUF554"/>
    <property type="match status" value="1"/>
</dbReference>
<feature type="transmembrane region" description="Helical" evidence="1">
    <location>
        <begin position="30"/>
        <end position="50"/>
    </location>
</feature>
<reference evidence="3" key="2">
    <citation type="journal article" date="2020" name="Environ. Microbiol.">
        <title>The extreme plant-growth-promoting properties of Pantoea phytobeneficialis MSR2 revealed by functional and genomic analysis.</title>
        <authorList>
            <person name="Nascimento F.X."/>
            <person name="Hernandez A.G."/>
            <person name="Glick B.R."/>
            <person name="Rossi M.J."/>
        </authorList>
    </citation>
    <scope>NUCLEOTIDE SEQUENCE</scope>
    <source>
        <strain evidence="3">MSR2</strain>
    </source>
</reference>
<dbReference type="PANTHER" id="PTHR36111:SF2">
    <property type="entry name" value="INNER MEMBRANE PROTEIN"/>
    <property type="match status" value="1"/>
</dbReference>
<dbReference type="Proteomes" id="UP001171299">
    <property type="component" value="Unassembled WGS sequence"/>
</dbReference>
<reference evidence="2" key="3">
    <citation type="submission" date="2023-07" db="EMBL/GenBank/DDBJ databases">
        <title>The extreme plant-growth-promoting properties of Pantoea phytobeneficialis PF55 revealed by functional and genomic analysis.</title>
        <authorList>
            <person name="Nascimento F.X."/>
            <person name="Marcio R.J."/>
        </authorList>
    </citation>
    <scope>NUCLEOTIDE SEQUENCE</scope>
    <source>
        <strain evidence="2">PF55</strain>
    </source>
</reference>
<dbReference type="EMBL" id="CP024636">
    <property type="protein sequence ID" value="QGR07132.1"/>
    <property type="molecule type" value="Genomic_DNA"/>
</dbReference>
<accession>A0AAP9H5W5</accession>
<dbReference type="KEGG" id="ppho:CTZ24_12155"/>
<keyword evidence="5" id="KW-1185">Reference proteome</keyword>
<proteinExistence type="predicted"/>
<evidence type="ECO:0000313" key="2">
    <source>
        <dbReference type="EMBL" id="MDO6409484.1"/>
    </source>
</evidence>
<dbReference type="RefSeq" id="WP_208723640.1">
    <property type="nucleotide sequence ID" value="NZ_CP024636.1"/>
</dbReference>
<dbReference type="InterPro" id="IPR007563">
    <property type="entry name" value="DUF554"/>
</dbReference>
<feature type="transmembrane region" description="Helical" evidence="1">
    <location>
        <begin position="218"/>
        <end position="239"/>
    </location>
</feature>
<dbReference type="AlphaFoldDB" id="A0AAP9H5W5"/>
<dbReference type="PANTHER" id="PTHR36111">
    <property type="entry name" value="INNER MEMBRANE PROTEIN-RELATED"/>
    <property type="match status" value="1"/>
</dbReference>
<feature type="transmembrane region" description="Helical" evidence="1">
    <location>
        <begin position="150"/>
        <end position="183"/>
    </location>
</feature>
<evidence type="ECO:0000313" key="4">
    <source>
        <dbReference type="Proteomes" id="UP000424872"/>
    </source>
</evidence>
<feature type="transmembrane region" description="Helical" evidence="1">
    <location>
        <begin position="56"/>
        <end position="75"/>
    </location>
</feature>
<evidence type="ECO:0000313" key="3">
    <source>
        <dbReference type="EMBL" id="QGR07132.1"/>
    </source>
</evidence>
<name>A0AAP9H5W5_9GAMM</name>
<dbReference type="Proteomes" id="UP000424872">
    <property type="component" value="Chromosome"/>
</dbReference>
<organism evidence="3 4">
    <name type="scientific">Pantoea phytobeneficialis</name>
    <dbReference type="NCBI Taxonomy" id="2052056"/>
    <lineage>
        <taxon>Bacteria</taxon>
        <taxon>Pseudomonadati</taxon>
        <taxon>Pseudomonadota</taxon>
        <taxon>Gammaproteobacteria</taxon>
        <taxon>Enterobacterales</taxon>
        <taxon>Erwiniaceae</taxon>
        <taxon>Pantoea</taxon>
    </lineage>
</organism>
<dbReference type="EMBL" id="JAUOOM010000031">
    <property type="protein sequence ID" value="MDO6409484.1"/>
    <property type="molecule type" value="Genomic_DNA"/>
</dbReference>
<sequence>MVVGPFVNGSAVLIGGMAGAFLGTKVPERLRVALPMTFGLSSMGLGIVLIGKIHSLPAVILALIIGAALGELVFLEEKIGRLGNLAKGLVGRFQGEQTETGLTGAAFTEKYVAIMVLFCASGTGIIGAMTEGMTHDPNILFVKSIMDIFTAAIFATLLGYAVAVIAVPQLIIQLVLASAAVLIMPHTTATMMSDFTAAGGFIMLAAGFRIAGIKSFPVANMLPALVLVMPISHLWTMFIH</sequence>
<gene>
    <name evidence="3" type="ORF">CTZ24_12155</name>
    <name evidence="2" type="ORF">Q3404_23200</name>
</gene>
<feature type="transmembrane region" description="Helical" evidence="1">
    <location>
        <begin position="111"/>
        <end position="130"/>
    </location>
</feature>
<reference evidence="4" key="1">
    <citation type="submission" date="2017-11" db="EMBL/GenBank/DDBJ databases">
        <title>Genome sequence of Pantoea sp. MSR2.</title>
        <authorList>
            <person name="Nascimento F.X."/>
        </authorList>
    </citation>
    <scope>NUCLEOTIDE SEQUENCE [LARGE SCALE GENOMIC DNA]</scope>
    <source>
        <strain evidence="4">MSR2</strain>
    </source>
</reference>
<evidence type="ECO:0000256" key="1">
    <source>
        <dbReference type="SAM" id="Phobius"/>
    </source>
</evidence>
<keyword evidence="1" id="KW-1133">Transmembrane helix</keyword>
<keyword evidence="1" id="KW-0472">Membrane</keyword>